<dbReference type="PANTHER" id="PTHR11439">
    <property type="entry name" value="GAG-POL-RELATED RETROTRANSPOSON"/>
    <property type="match status" value="1"/>
</dbReference>
<organism evidence="2 3">
    <name type="scientific">Tanacetum coccineum</name>
    <dbReference type="NCBI Taxonomy" id="301880"/>
    <lineage>
        <taxon>Eukaryota</taxon>
        <taxon>Viridiplantae</taxon>
        <taxon>Streptophyta</taxon>
        <taxon>Embryophyta</taxon>
        <taxon>Tracheophyta</taxon>
        <taxon>Spermatophyta</taxon>
        <taxon>Magnoliopsida</taxon>
        <taxon>eudicotyledons</taxon>
        <taxon>Gunneridae</taxon>
        <taxon>Pentapetalae</taxon>
        <taxon>asterids</taxon>
        <taxon>campanulids</taxon>
        <taxon>Asterales</taxon>
        <taxon>Asteraceae</taxon>
        <taxon>Asteroideae</taxon>
        <taxon>Anthemideae</taxon>
        <taxon>Anthemidinae</taxon>
        <taxon>Tanacetum</taxon>
    </lineage>
</organism>
<name>A0ABQ5AQZ0_9ASTR</name>
<dbReference type="Proteomes" id="UP001151760">
    <property type="component" value="Unassembled WGS sequence"/>
</dbReference>
<comment type="caution">
    <text evidence="2">The sequence shown here is derived from an EMBL/GenBank/DDBJ whole genome shotgun (WGS) entry which is preliminary data.</text>
</comment>
<evidence type="ECO:0000313" key="2">
    <source>
        <dbReference type="EMBL" id="GJT05095.1"/>
    </source>
</evidence>
<reference evidence="2" key="1">
    <citation type="journal article" date="2022" name="Int. J. Mol. Sci.">
        <title>Draft Genome of Tanacetum Coccineum: Genomic Comparison of Closely Related Tanacetum-Family Plants.</title>
        <authorList>
            <person name="Yamashiro T."/>
            <person name="Shiraishi A."/>
            <person name="Nakayama K."/>
            <person name="Satake H."/>
        </authorList>
    </citation>
    <scope>NUCLEOTIDE SEQUENCE</scope>
</reference>
<sequence>MIKNKARLVAQGYTQEEGILKNISDEVFAPVARIEAIRLFLAYASFKDFVVYQMDVKSAFLYGKIEEDVYVCQLPGFEDPDFPDRVYKVEKELNGLHQTPRAWYETLPTYLLDNGFQRGKIDKTLFIKRDKGDILQDKYVNEILNKFGFSDVKTARTPMETQKALLKDADGEDVDEHLYRSMIGSLMYLTSSRPDIMFAVCACARFQVNPKVSHLHAVKRNFRYLKGQPKLGLWVQLISWANVPKQTVVANSTTEAEYLAASNCYGHGDFIALVRAGDQTSEDARLLGLHLQMEERLPYTKIEEVRMKASQCEEGCFKEIEGNAKEYQICDVGGKGRRKEKISSKEVVFTKADESSSVLAPEITSDSESECDSQEPLPPLPKLIGAAPSWHFRESYFFCPPAYALRKRDSRNLSAGPKPFLFQKGCTSIEKLLLTTDGKRYSKESGPKVVFREDSSGDTEGYGLEVDINKKAENQAKMTKLSMEWK</sequence>
<reference evidence="2" key="2">
    <citation type="submission" date="2022-01" db="EMBL/GenBank/DDBJ databases">
        <authorList>
            <person name="Yamashiro T."/>
            <person name="Shiraishi A."/>
            <person name="Satake H."/>
            <person name="Nakayama K."/>
        </authorList>
    </citation>
    <scope>NUCLEOTIDE SEQUENCE</scope>
</reference>
<dbReference type="EMBL" id="BQNB010012559">
    <property type="protein sequence ID" value="GJT05095.1"/>
    <property type="molecule type" value="Genomic_DNA"/>
</dbReference>
<evidence type="ECO:0000313" key="3">
    <source>
        <dbReference type="Proteomes" id="UP001151760"/>
    </source>
</evidence>
<protein>
    <submittedName>
        <fullName evidence="2">Ribonuclease H-like domain-containing protein</fullName>
    </submittedName>
</protein>
<feature type="domain" description="Reverse transcriptase Ty1/copia-type" evidence="1">
    <location>
        <begin position="3"/>
        <end position="144"/>
    </location>
</feature>
<dbReference type="InterPro" id="IPR013103">
    <property type="entry name" value="RVT_2"/>
</dbReference>
<keyword evidence="3" id="KW-1185">Reference proteome</keyword>
<accession>A0ABQ5AQZ0</accession>
<dbReference type="PANTHER" id="PTHR11439:SF495">
    <property type="entry name" value="REVERSE TRANSCRIPTASE, RNA-DEPENDENT DNA POLYMERASE-RELATED"/>
    <property type="match status" value="1"/>
</dbReference>
<gene>
    <name evidence="2" type="ORF">Tco_0839557</name>
</gene>
<dbReference type="Pfam" id="PF07727">
    <property type="entry name" value="RVT_2"/>
    <property type="match status" value="1"/>
</dbReference>
<evidence type="ECO:0000259" key="1">
    <source>
        <dbReference type="Pfam" id="PF07727"/>
    </source>
</evidence>
<proteinExistence type="predicted"/>